<dbReference type="InterPro" id="IPR036291">
    <property type="entry name" value="NAD(P)-bd_dom_sf"/>
</dbReference>
<keyword evidence="6" id="KW-1185">Reference proteome</keyword>
<organism evidence="5 6">
    <name type="scientific">Roseibium denhamense</name>
    <dbReference type="NCBI Taxonomy" id="76305"/>
    <lineage>
        <taxon>Bacteria</taxon>
        <taxon>Pseudomonadati</taxon>
        <taxon>Pseudomonadota</taxon>
        <taxon>Alphaproteobacteria</taxon>
        <taxon>Hyphomicrobiales</taxon>
        <taxon>Stappiaceae</taxon>
        <taxon>Roseibium</taxon>
    </lineage>
</organism>
<dbReference type="InterPro" id="IPR057326">
    <property type="entry name" value="KR_dom"/>
</dbReference>
<evidence type="ECO:0000313" key="5">
    <source>
        <dbReference type="EMBL" id="SMP11546.1"/>
    </source>
</evidence>
<name>A0ABY1NK07_9HYPH</name>
<dbReference type="SMART" id="SM00822">
    <property type="entry name" value="PKS_KR"/>
    <property type="match status" value="1"/>
</dbReference>
<dbReference type="PANTHER" id="PTHR24321">
    <property type="entry name" value="DEHYDROGENASES, SHORT CHAIN"/>
    <property type="match status" value="1"/>
</dbReference>
<evidence type="ECO:0000256" key="2">
    <source>
        <dbReference type="ARBA" id="ARBA00023002"/>
    </source>
</evidence>
<dbReference type="InterPro" id="IPR020904">
    <property type="entry name" value="Sc_DH/Rdtase_CS"/>
</dbReference>
<comment type="caution">
    <text evidence="5">The sequence shown here is derived from an EMBL/GenBank/DDBJ whole genome shotgun (WGS) entry which is preliminary data.</text>
</comment>
<evidence type="ECO:0000256" key="1">
    <source>
        <dbReference type="ARBA" id="ARBA00006484"/>
    </source>
</evidence>
<comment type="similarity">
    <text evidence="1">Belongs to the short-chain dehydrogenases/reductases (SDR) family.</text>
</comment>
<dbReference type="PANTHER" id="PTHR24321:SF8">
    <property type="entry name" value="ESTRADIOL 17-BETA-DEHYDROGENASE 8-RELATED"/>
    <property type="match status" value="1"/>
</dbReference>
<keyword evidence="3" id="KW-0520">NAD</keyword>
<dbReference type="CDD" id="cd05233">
    <property type="entry name" value="SDR_c"/>
    <property type="match status" value="1"/>
</dbReference>
<evidence type="ECO:0000259" key="4">
    <source>
        <dbReference type="SMART" id="SM00822"/>
    </source>
</evidence>
<dbReference type="NCBIfam" id="NF005559">
    <property type="entry name" value="PRK07231.1"/>
    <property type="match status" value="1"/>
</dbReference>
<dbReference type="EMBL" id="FXTT01000001">
    <property type="protein sequence ID" value="SMP11546.1"/>
    <property type="molecule type" value="Genomic_DNA"/>
</dbReference>
<reference evidence="5 6" key="1">
    <citation type="submission" date="2017-05" db="EMBL/GenBank/DDBJ databases">
        <authorList>
            <person name="Varghese N."/>
            <person name="Submissions S."/>
        </authorList>
    </citation>
    <scope>NUCLEOTIDE SEQUENCE [LARGE SCALE GENOMIC DNA]</scope>
    <source>
        <strain evidence="5 6">DSM 15949</strain>
    </source>
</reference>
<proteinExistence type="inferred from homology"/>
<dbReference type="Proteomes" id="UP001157914">
    <property type="component" value="Unassembled WGS sequence"/>
</dbReference>
<sequence length="300" mass="31828">MENIHRHAGFPRLWSPRRNAAHVLFVAGQIVCRGVLNVSLENKVAIVTGAARGIGFAVAKRFVMDGAKVVIADVDDQAGEEAVKDLQSLGDAMYVHCNVAQRLDVRNLVAETLNAFKDIDILVNNAGVVVGADFLELEEDDFDRVLSINLKGAFLCSQAVARHMVEQVEAGGSPGCIINMSSINSVVAIPNQIPYCVSKGGMTQLTKTTALALAPHGIRVNAIGPGSIMTEMLSSVNSDPAAKNRIMSRTPMLRIGEPSEIASVAAFLASQDASYVTGQTIFADGGRLPLNYTVAVPDGD</sequence>
<evidence type="ECO:0000313" key="6">
    <source>
        <dbReference type="Proteomes" id="UP001157914"/>
    </source>
</evidence>
<accession>A0ABY1NK07</accession>
<evidence type="ECO:0000256" key="3">
    <source>
        <dbReference type="ARBA" id="ARBA00023027"/>
    </source>
</evidence>
<keyword evidence="2" id="KW-0560">Oxidoreductase</keyword>
<dbReference type="InterPro" id="IPR002347">
    <property type="entry name" value="SDR_fam"/>
</dbReference>
<dbReference type="PROSITE" id="PS00061">
    <property type="entry name" value="ADH_SHORT"/>
    <property type="match status" value="1"/>
</dbReference>
<dbReference type="Gene3D" id="3.40.50.720">
    <property type="entry name" value="NAD(P)-binding Rossmann-like Domain"/>
    <property type="match status" value="1"/>
</dbReference>
<dbReference type="PRINTS" id="PR00081">
    <property type="entry name" value="GDHRDH"/>
</dbReference>
<feature type="domain" description="Ketoreductase" evidence="4">
    <location>
        <begin position="43"/>
        <end position="226"/>
    </location>
</feature>
<dbReference type="Pfam" id="PF13561">
    <property type="entry name" value="adh_short_C2"/>
    <property type="match status" value="1"/>
</dbReference>
<protein>
    <submittedName>
        <fullName evidence="5">NAD(P)-dependent dehydrogenase, short-chain alcohol dehydrogenase family</fullName>
    </submittedName>
</protein>
<dbReference type="SUPFAM" id="SSF51735">
    <property type="entry name" value="NAD(P)-binding Rossmann-fold domains"/>
    <property type="match status" value="1"/>
</dbReference>
<gene>
    <name evidence="5" type="ORF">SAMN06265374_1332</name>
</gene>
<dbReference type="PRINTS" id="PR00080">
    <property type="entry name" value="SDRFAMILY"/>
</dbReference>